<proteinExistence type="predicted"/>
<reference evidence="11" key="1">
    <citation type="submission" date="2022-03" db="EMBL/GenBank/DDBJ databases">
        <authorList>
            <person name="Sayadi A."/>
        </authorList>
    </citation>
    <scope>NUCLEOTIDE SEQUENCE</scope>
</reference>
<evidence type="ECO:0000256" key="10">
    <source>
        <dbReference type="SAM" id="Phobius"/>
    </source>
</evidence>
<keyword evidence="4 10" id="KW-0812">Transmembrane</keyword>
<name>A0A9P0PXN4_ACAOB</name>
<dbReference type="Proteomes" id="UP001152888">
    <property type="component" value="Unassembled WGS sequence"/>
</dbReference>
<keyword evidence="12" id="KW-1185">Reference proteome</keyword>
<keyword evidence="5" id="KW-0552">Olfaction</keyword>
<keyword evidence="3" id="KW-0716">Sensory transduction</keyword>
<dbReference type="GO" id="GO:0005886">
    <property type="term" value="C:plasma membrane"/>
    <property type="evidence" value="ECO:0007669"/>
    <property type="project" value="UniProtKB-SubCell"/>
</dbReference>
<keyword evidence="6 10" id="KW-1133">Transmembrane helix</keyword>
<dbReference type="GO" id="GO:0005549">
    <property type="term" value="F:odorant binding"/>
    <property type="evidence" value="ECO:0007669"/>
    <property type="project" value="InterPro"/>
</dbReference>
<keyword evidence="7 10" id="KW-0472">Membrane</keyword>
<keyword evidence="8" id="KW-0675">Receptor</keyword>
<dbReference type="AlphaFoldDB" id="A0A9P0PXN4"/>
<organism evidence="11 12">
    <name type="scientific">Acanthoscelides obtectus</name>
    <name type="common">Bean weevil</name>
    <name type="synonym">Bruchus obtectus</name>
    <dbReference type="NCBI Taxonomy" id="200917"/>
    <lineage>
        <taxon>Eukaryota</taxon>
        <taxon>Metazoa</taxon>
        <taxon>Ecdysozoa</taxon>
        <taxon>Arthropoda</taxon>
        <taxon>Hexapoda</taxon>
        <taxon>Insecta</taxon>
        <taxon>Pterygota</taxon>
        <taxon>Neoptera</taxon>
        <taxon>Endopterygota</taxon>
        <taxon>Coleoptera</taxon>
        <taxon>Polyphaga</taxon>
        <taxon>Cucujiformia</taxon>
        <taxon>Chrysomeloidea</taxon>
        <taxon>Chrysomelidae</taxon>
        <taxon>Bruchinae</taxon>
        <taxon>Bruchini</taxon>
        <taxon>Acanthoscelides</taxon>
    </lineage>
</organism>
<evidence type="ECO:0000256" key="2">
    <source>
        <dbReference type="ARBA" id="ARBA00022475"/>
    </source>
</evidence>
<evidence type="ECO:0000313" key="11">
    <source>
        <dbReference type="EMBL" id="CAH1997764.1"/>
    </source>
</evidence>
<dbReference type="PANTHER" id="PTHR21137">
    <property type="entry name" value="ODORANT RECEPTOR"/>
    <property type="match status" value="1"/>
</dbReference>
<feature type="transmembrane region" description="Helical" evidence="10">
    <location>
        <begin position="90"/>
        <end position="110"/>
    </location>
</feature>
<sequence length="188" mass="21904">MYTEITMSAFCTFVSIQCDFICDDLRSIDAEDTIVKIKEFVQHHIETVRFSGITEAVYAEVYLAQFASITLALCMSLLLLSEVDAKDFEFMFLLSFQLSMFVLLLQPCWFSSETQRRSELIPQAIFDSPWVHLSSSFRNDMIFFIARTQKPIKFYAVNFFHISLEIFVQILKTSFSYYTFLSTIGEQK</sequence>
<evidence type="ECO:0000256" key="5">
    <source>
        <dbReference type="ARBA" id="ARBA00022725"/>
    </source>
</evidence>
<feature type="transmembrane region" description="Helical" evidence="10">
    <location>
        <begin position="57"/>
        <end position="78"/>
    </location>
</feature>
<comment type="subcellular location">
    <subcellularLocation>
        <location evidence="1">Cell membrane</location>
        <topology evidence="1">Multi-pass membrane protein</topology>
    </subcellularLocation>
</comment>
<evidence type="ECO:0000256" key="1">
    <source>
        <dbReference type="ARBA" id="ARBA00004651"/>
    </source>
</evidence>
<dbReference type="OrthoDB" id="8196465at2759"/>
<gene>
    <name evidence="11" type="ORF">ACAOBT_LOCUS23958</name>
</gene>
<dbReference type="EMBL" id="CAKOFQ010007304">
    <property type="protein sequence ID" value="CAH1997764.1"/>
    <property type="molecule type" value="Genomic_DNA"/>
</dbReference>
<dbReference type="PANTHER" id="PTHR21137:SF35">
    <property type="entry name" value="ODORANT RECEPTOR 19A-RELATED"/>
    <property type="match status" value="1"/>
</dbReference>
<dbReference type="Pfam" id="PF02949">
    <property type="entry name" value="7tm_6"/>
    <property type="match status" value="1"/>
</dbReference>
<dbReference type="InterPro" id="IPR004117">
    <property type="entry name" value="7tm6_olfct_rcpt"/>
</dbReference>
<accession>A0A9P0PXN4</accession>
<keyword evidence="9" id="KW-0807">Transducer</keyword>
<evidence type="ECO:0000256" key="6">
    <source>
        <dbReference type="ARBA" id="ARBA00022989"/>
    </source>
</evidence>
<evidence type="ECO:0000256" key="8">
    <source>
        <dbReference type="ARBA" id="ARBA00023170"/>
    </source>
</evidence>
<evidence type="ECO:0000313" key="12">
    <source>
        <dbReference type="Proteomes" id="UP001152888"/>
    </source>
</evidence>
<evidence type="ECO:0000256" key="4">
    <source>
        <dbReference type="ARBA" id="ARBA00022692"/>
    </source>
</evidence>
<comment type="caution">
    <text evidence="11">The sequence shown here is derived from an EMBL/GenBank/DDBJ whole genome shotgun (WGS) entry which is preliminary data.</text>
</comment>
<keyword evidence="2" id="KW-1003">Cell membrane</keyword>
<evidence type="ECO:0000256" key="3">
    <source>
        <dbReference type="ARBA" id="ARBA00022606"/>
    </source>
</evidence>
<dbReference type="GO" id="GO:0004984">
    <property type="term" value="F:olfactory receptor activity"/>
    <property type="evidence" value="ECO:0007669"/>
    <property type="project" value="InterPro"/>
</dbReference>
<evidence type="ECO:0000256" key="9">
    <source>
        <dbReference type="ARBA" id="ARBA00023224"/>
    </source>
</evidence>
<dbReference type="GO" id="GO:0007165">
    <property type="term" value="P:signal transduction"/>
    <property type="evidence" value="ECO:0007669"/>
    <property type="project" value="UniProtKB-KW"/>
</dbReference>
<protein>
    <submittedName>
        <fullName evidence="11">Uncharacterized protein</fullName>
    </submittedName>
</protein>
<evidence type="ECO:0000256" key="7">
    <source>
        <dbReference type="ARBA" id="ARBA00023136"/>
    </source>
</evidence>